<dbReference type="EMBL" id="BJZU01000063">
    <property type="protein sequence ID" value="GEP05178.1"/>
    <property type="molecule type" value="Genomic_DNA"/>
</dbReference>
<sequence length="401" mass="45158">MPREHDLYAPGLKRMKRHNGRIDLYWVADEKLVAKGYLPKTVRLFGGWPSEEIAARCAILHAEMLEWASGHEPARNAAPPGTLAWICRAFETDEDSPFHEKRQDTRTFYSKYIGKLVDKAGDHLLAEIIGRDVRRWHKDWSAEIGERSAYACIQTLRRVVNYGCELRDPDAIELAAVLAKTEFRMPKARKRRPTYEQIVALRAAAHAAGRPSVALAVTFQFELGLRQKDVIGEWSRLSEEERALIEGAITDGAWVWHWGLTWNHIDASLLLQKPTSKSNGNEVAEHDLRLHPDVLAELPPRGVGPIVVDERSGKPWKRSHFSHTFRKIARAAGWPDEVWNMDSRAGAVSEAFEAGAEPADVMRAATHTQMATTMIYNRGGVVQSSRVAELRAARRKGRGEG</sequence>
<dbReference type="InterPro" id="IPR011010">
    <property type="entry name" value="DNA_brk_join_enz"/>
</dbReference>
<dbReference type="SUPFAM" id="SSF56349">
    <property type="entry name" value="DNA breaking-rejoining enzymes"/>
    <property type="match status" value="1"/>
</dbReference>
<reference evidence="3" key="1">
    <citation type="journal article" date="2014" name="Int. J. Syst. Evol. Microbiol.">
        <title>Complete genome of a new Firmicutes species belonging to the dominant human colonic microbiota ('Ruminococcus bicirculans') reveals two chromosomes and a selective capacity to utilize plant glucans.</title>
        <authorList>
            <consortium name="NISC Comparative Sequencing Program"/>
            <person name="Wegmann U."/>
            <person name="Louis P."/>
            <person name="Goesmann A."/>
            <person name="Henrissat B."/>
            <person name="Duncan S.H."/>
            <person name="Flint H.J."/>
        </authorList>
    </citation>
    <scope>NUCLEOTIDE SEQUENCE</scope>
    <source>
        <strain evidence="3">NBRC 107715</strain>
    </source>
</reference>
<evidence type="ECO:0008006" key="6">
    <source>
        <dbReference type="Google" id="ProtNLM"/>
    </source>
</evidence>
<evidence type="ECO:0000313" key="4">
    <source>
        <dbReference type="Proteomes" id="UP000321960"/>
    </source>
</evidence>
<keyword evidence="5" id="KW-1185">Reference proteome</keyword>
<dbReference type="EMBL" id="BSPK01000015">
    <property type="protein sequence ID" value="GLS62530.1"/>
    <property type="molecule type" value="Genomic_DNA"/>
</dbReference>
<reference evidence="3" key="4">
    <citation type="submission" date="2023-01" db="EMBL/GenBank/DDBJ databases">
        <title>Draft genome sequence of Methylobacterium oxalidis strain NBRC 107715.</title>
        <authorList>
            <person name="Sun Q."/>
            <person name="Mori K."/>
        </authorList>
    </citation>
    <scope>NUCLEOTIDE SEQUENCE</scope>
    <source>
        <strain evidence="3">NBRC 107715</strain>
    </source>
</reference>
<dbReference type="GO" id="GO:0015074">
    <property type="term" value="P:DNA integration"/>
    <property type="evidence" value="ECO:0007669"/>
    <property type="project" value="InterPro"/>
</dbReference>
<keyword evidence="1" id="KW-0233">DNA recombination</keyword>
<dbReference type="Gene3D" id="1.10.443.10">
    <property type="entry name" value="Intergrase catalytic core"/>
    <property type="match status" value="1"/>
</dbReference>
<evidence type="ECO:0000256" key="1">
    <source>
        <dbReference type="ARBA" id="ARBA00023172"/>
    </source>
</evidence>
<reference evidence="2 4" key="3">
    <citation type="submission" date="2019-07" db="EMBL/GenBank/DDBJ databases">
        <title>Whole genome shotgun sequence of Methylobacterium oxalidis NBRC 107715.</title>
        <authorList>
            <person name="Hosoyama A."/>
            <person name="Uohara A."/>
            <person name="Ohji S."/>
            <person name="Ichikawa N."/>
        </authorList>
    </citation>
    <scope>NUCLEOTIDE SEQUENCE [LARGE SCALE GENOMIC DNA]</scope>
    <source>
        <strain evidence="2 4">NBRC 107715</strain>
    </source>
</reference>
<dbReference type="AlphaFoldDB" id="A0A512J5E4"/>
<reference evidence="5" key="2">
    <citation type="journal article" date="2019" name="Int. J. Syst. Evol. Microbiol.">
        <title>The Global Catalogue of Microorganisms (GCM) 10K type strain sequencing project: providing services to taxonomists for standard genome sequencing and annotation.</title>
        <authorList>
            <consortium name="The Broad Institute Genomics Platform"/>
            <consortium name="The Broad Institute Genome Sequencing Center for Infectious Disease"/>
            <person name="Wu L."/>
            <person name="Ma J."/>
        </authorList>
    </citation>
    <scope>NUCLEOTIDE SEQUENCE [LARGE SCALE GENOMIC DNA]</scope>
    <source>
        <strain evidence="5">NBRC 107715</strain>
    </source>
</reference>
<dbReference type="RefSeq" id="WP_244948441.1">
    <property type="nucleotide sequence ID" value="NZ_BJZU01000063.1"/>
</dbReference>
<protein>
    <recommendedName>
        <fullName evidence="6">Integrase</fullName>
    </recommendedName>
</protein>
<proteinExistence type="predicted"/>
<evidence type="ECO:0000313" key="3">
    <source>
        <dbReference type="EMBL" id="GLS62530.1"/>
    </source>
</evidence>
<dbReference type="InterPro" id="IPR013762">
    <property type="entry name" value="Integrase-like_cat_sf"/>
</dbReference>
<dbReference type="GO" id="GO:0006310">
    <property type="term" value="P:DNA recombination"/>
    <property type="evidence" value="ECO:0007669"/>
    <property type="project" value="UniProtKB-KW"/>
</dbReference>
<accession>A0A512J5E4</accession>
<name>A0A512J5E4_9HYPH</name>
<dbReference type="GO" id="GO:0003677">
    <property type="term" value="F:DNA binding"/>
    <property type="evidence" value="ECO:0007669"/>
    <property type="project" value="InterPro"/>
</dbReference>
<dbReference type="Proteomes" id="UP001156856">
    <property type="component" value="Unassembled WGS sequence"/>
</dbReference>
<evidence type="ECO:0000313" key="5">
    <source>
        <dbReference type="Proteomes" id="UP001156856"/>
    </source>
</evidence>
<evidence type="ECO:0000313" key="2">
    <source>
        <dbReference type="EMBL" id="GEP05178.1"/>
    </source>
</evidence>
<organism evidence="2 4">
    <name type="scientific">Methylobacterium oxalidis</name>
    <dbReference type="NCBI Taxonomy" id="944322"/>
    <lineage>
        <taxon>Bacteria</taxon>
        <taxon>Pseudomonadati</taxon>
        <taxon>Pseudomonadota</taxon>
        <taxon>Alphaproteobacteria</taxon>
        <taxon>Hyphomicrobiales</taxon>
        <taxon>Methylobacteriaceae</taxon>
        <taxon>Methylobacterium</taxon>
    </lineage>
</organism>
<gene>
    <name evidence="3" type="ORF">GCM10007888_09110</name>
    <name evidence="2" type="ORF">MOX02_32160</name>
</gene>
<dbReference type="Proteomes" id="UP000321960">
    <property type="component" value="Unassembled WGS sequence"/>
</dbReference>
<comment type="caution">
    <text evidence="2">The sequence shown here is derived from an EMBL/GenBank/DDBJ whole genome shotgun (WGS) entry which is preliminary data.</text>
</comment>